<evidence type="ECO:0000313" key="3">
    <source>
        <dbReference type="Proteomes" id="UP000030416"/>
    </source>
</evidence>
<dbReference type="AlphaFoldDB" id="A0A0A3I3B3"/>
<dbReference type="EMBL" id="JPVN01000014">
    <property type="protein sequence ID" value="KGR77995.1"/>
    <property type="molecule type" value="Genomic_DNA"/>
</dbReference>
<evidence type="ECO:0000256" key="1">
    <source>
        <dbReference type="SAM" id="Phobius"/>
    </source>
</evidence>
<organism evidence="2 3">
    <name type="scientific">Ureibacillus manganicus DSM 26584</name>
    <dbReference type="NCBI Taxonomy" id="1384049"/>
    <lineage>
        <taxon>Bacteria</taxon>
        <taxon>Bacillati</taxon>
        <taxon>Bacillota</taxon>
        <taxon>Bacilli</taxon>
        <taxon>Bacillales</taxon>
        <taxon>Caryophanaceae</taxon>
        <taxon>Ureibacillus</taxon>
    </lineage>
</organism>
<name>A0A0A3I3B3_9BACL</name>
<keyword evidence="1" id="KW-0472">Membrane</keyword>
<proteinExistence type="predicted"/>
<dbReference type="OrthoDB" id="1747727at2"/>
<keyword evidence="1" id="KW-1133">Transmembrane helix</keyword>
<keyword evidence="3" id="KW-1185">Reference proteome</keyword>
<feature type="transmembrane region" description="Helical" evidence="1">
    <location>
        <begin position="72"/>
        <end position="92"/>
    </location>
</feature>
<feature type="transmembrane region" description="Helical" evidence="1">
    <location>
        <begin position="34"/>
        <end position="60"/>
    </location>
</feature>
<keyword evidence="1" id="KW-0812">Transmembrane</keyword>
<dbReference type="Proteomes" id="UP000030416">
    <property type="component" value="Unassembled WGS sequence"/>
</dbReference>
<gene>
    <name evidence="2" type="ORF">CD29_12610</name>
</gene>
<accession>A0A0A3I3B3</accession>
<dbReference type="RefSeq" id="WP_036187146.1">
    <property type="nucleotide sequence ID" value="NZ_AVDA01000014.1"/>
</dbReference>
<reference evidence="2 3" key="1">
    <citation type="submission" date="2014-02" db="EMBL/GenBank/DDBJ databases">
        <title>Draft genome sequence of Lysinibacillus manganicus DSM 26584T.</title>
        <authorList>
            <person name="Zhang F."/>
            <person name="Wang G."/>
            <person name="Zhang L."/>
        </authorList>
    </citation>
    <scope>NUCLEOTIDE SEQUENCE [LARGE SCALE GENOMIC DNA]</scope>
    <source>
        <strain evidence="2 3">DSM 26584</strain>
    </source>
</reference>
<evidence type="ECO:0000313" key="2">
    <source>
        <dbReference type="EMBL" id="KGR77995.1"/>
    </source>
</evidence>
<dbReference type="STRING" id="1384049.CD29_12610"/>
<protein>
    <submittedName>
        <fullName evidence="2">Uncharacterized protein</fullName>
    </submittedName>
</protein>
<comment type="caution">
    <text evidence="2">The sequence shown here is derived from an EMBL/GenBank/DDBJ whole genome shotgun (WGS) entry which is preliminary data.</text>
</comment>
<dbReference type="eggNOG" id="ENOG5033CDR">
    <property type="taxonomic scope" value="Bacteria"/>
</dbReference>
<sequence length="298" mass="35036">MLSIVYTVILIVSFIFLVLKKEDAESYFALKIVGYFILGSFALNINEISLPLGFIVYLLFFRPSANIDVKRMASIFGVLAFILVHWILPYAIDEWNKRPVFIEHELGSVYTMNFQDEYEQIKQELKLENQNSRLENFKIEYVKDGRITDLSWDLLVQNSSTYNLYHIRYDIGKRSYQITINEVETWTQYNRLIEADHFFENLNMLDINSVTEAKGEFSSFVIQSTGERTNYGVENRTLYFVLNGETELLDDIQLPVECYYISTYAMKKTSEIKDDQGEIRQESFEGTEYSDYLFDVNR</sequence>